<dbReference type="PANTHER" id="PTHR32120">
    <property type="entry name" value="SMALL RIBOSOMAL SUBUNIT BIOGENESIS GTPASE RSGA"/>
    <property type="match status" value="1"/>
</dbReference>
<dbReference type="GO" id="GO:0003924">
    <property type="term" value="F:GTPase activity"/>
    <property type="evidence" value="ECO:0007669"/>
    <property type="project" value="UniProtKB-UniRule"/>
</dbReference>
<dbReference type="InterPro" id="IPR004881">
    <property type="entry name" value="Ribosome_biogen_GTPase_RsgA"/>
</dbReference>
<dbReference type="InterPro" id="IPR010914">
    <property type="entry name" value="RsgA_GTPase_dom"/>
</dbReference>
<evidence type="ECO:0000256" key="2">
    <source>
        <dbReference type="ARBA" id="ARBA00022517"/>
    </source>
</evidence>
<dbReference type="EMBL" id="CP002432">
    <property type="protein sequence ID" value="ADU66583.1"/>
    <property type="molecule type" value="Genomic_DNA"/>
</dbReference>
<keyword evidence="6 10" id="KW-0378">Hydrolase</keyword>
<keyword evidence="15" id="KW-1185">Reference proteome</keyword>
<dbReference type="Proteomes" id="UP000002572">
    <property type="component" value="Chromosome"/>
</dbReference>
<feature type="domain" description="EngC GTPase" evidence="12">
    <location>
        <begin position="107"/>
        <end position="256"/>
    </location>
</feature>
<dbReference type="Pfam" id="PF03193">
    <property type="entry name" value="RsgA_GTPase"/>
    <property type="match status" value="1"/>
</dbReference>
<dbReference type="SUPFAM" id="SSF52540">
    <property type="entry name" value="P-loop containing nucleoside triphosphate hydrolases"/>
    <property type="match status" value="1"/>
</dbReference>
<dbReference type="FunCoup" id="E6W1N4">
    <property type="interactions" value="355"/>
</dbReference>
<keyword evidence="3 10" id="KW-0479">Metal-binding</keyword>
<dbReference type="PROSITE" id="PS51721">
    <property type="entry name" value="G_CP"/>
    <property type="match status" value="1"/>
</dbReference>
<proteinExistence type="inferred from homology"/>
<evidence type="ECO:0000256" key="1">
    <source>
        <dbReference type="ARBA" id="ARBA00022490"/>
    </source>
</evidence>
<dbReference type="GO" id="GO:0005525">
    <property type="term" value="F:GTP binding"/>
    <property type="evidence" value="ECO:0007669"/>
    <property type="project" value="UniProtKB-UniRule"/>
</dbReference>
<dbReference type="CDD" id="cd01854">
    <property type="entry name" value="YjeQ_EngC"/>
    <property type="match status" value="1"/>
</dbReference>
<dbReference type="Gene3D" id="1.10.40.50">
    <property type="entry name" value="Probable gtpase engc, domain 3"/>
    <property type="match status" value="1"/>
</dbReference>
<dbReference type="Gene3D" id="3.40.50.300">
    <property type="entry name" value="P-loop containing nucleotide triphosphate hydrolases"/>
    <property type="match status" value="1"/>
</dbReference>
<dbReference type="AlphaFoldDB" id="E6W1N4"/>
<accession>E6W1N4</accession>
<feature type="binding site" evidence="10">
    <location>
        <position position="282"/>
    </location>
    <ligand>
        <name>Zn(2+)</name>
        <dbReference type="ChEBI" id="CHEBI:29105"/>
    </ligand>
</feature>
<feature type="binding site" evidence="10">
    <location>
        <begin position="200"/>
        <end position="208"/>
    </location>
    <ligand>
        <name>GTP</name>
        <dbReference type="ChEBI" id="CHEBI:37565"/>
    </ligand>
</feature>
<dbReference type="InterPro" id="IPR027417">
    <property type="entry name" value="P-loop_NTPase"/>
</dbReference>
<dbReference type="HOGENOM" id="CLU_033617_0_1_0"/>
<protein>
    <recommendedName>
        <fullName evidence="10">Small ribosomal subunit biogenesis GTPase RsgA</fullName>
        <ecNumber evidence="10">3.6.1.-</ecNumber>
    </recommendedName>
</protein>
<dbReference type="PANTHER" id="PTHR32120:SF10">
    <property type="entry name" value="SMALL RIBOSOMAL SUBUNIT BIOGENESIS GTPASE RSGA"/>
    <property type="match status" value="1"/>
</dbReference>
<sequence>MHSEHASLFAAYHHLEPAEPGMVMARVSCVMAKNLLTLVRPDTELDAVVAGALQHSAREAIDLPVVGDMVLADSRGEKTMVVEVLPRRNILLRKSVVKDLQAQAIAANVDVVFVITCFGPDFNLRRLERYVLAVRACGIECTILINKADLVESAEIDELLEEIRGILGNVPIHAVSAHTGRGMDGLGAYATSGQTICFIGSSGVGKSSLVNALAGEEVMATSHNRHWDGKGRHTTTMRQMLFLPGGITVIDTPGMREFAPWIMDESQVSLAFDDLEELAAQCRFGDCTHTAEPGCAVLAAVDDETLDANRYEAYLKLVEQTRELQQRRTLRGITERKQREKSSSKALRKHLADKGRR</sequence>
<keyword evidence="4 10" id="KW-0699">rRNA-binding</keyword>
<dbReference type="GO" id="GO:0046872">
    <property type="term" value="F:metal ion binding"/>
    <property type="evidence" value="ECO:0007669"/>
    <property type="project" value="UniProtKB-KW"/>
</dbReference>
<evidence type="ECO:0000256" key="5">
    <source>
        <dbReference type="ARBA" id="ARBA00022741"/>
    </source>
</evidence>
<comment type="subcellular location">
    <subcellularLocation>
        <location evidence="10">Cytoplasm</location>
    </subcellularLocation>
</comment>
<keyword evidence="8 10" id="KW-0694">RNA-binding</keyword>
<dbReference type="EC" id="3.6.1.-" evidence="10"/>
<evidence type="ECO:0000256" key="9">
    <source>
        <dbReference type="ARBA" id="ARBA00023134"/>
    </source>
</evidence>
<evidence type="ECO:0000256" key="4">
    <source>
        <dbReference type="ARBA" id="ARBA00022730"/>
    </source>
</evidence>
<name>E6W1N4_DESIS</name>
<comment type="similarity">
    <text evidence="10">Belongs to the TRAFAC class YlqF/YawG GTPase family. RsgA subfamily.</text>
</comment>
<comment type="function">
    <text evidence="10">One of several proteins that assist in the late maturation steps of the functional core of the 30S ribosomal subunit. Helps release RbfA from mature subunits. May play a role in the assembly of ribosomal proteins into the subunit. Circularly permuted GTPase that catalyzes slow GTP hydrolysis, GTPase activity is stimulated by the 30S ribosomal subunit.</text>
</comment>
<feature type="domain" description="CP-type G" evidence="13">
    <location>
        <begin position="97"/>
        <end position="258"/>
    </location>
</feature>
<dbReference type="PROSITE" id="PS50936">
    <property type="entry name" value="ENGC_GTPASE"/>
    <property type="match status" value="1"/>
</dbReference>
<evidence type="ECO:0000256" key="6">
    <source>
        <dbReference type="ARBA" id="ARBA00022801"/>
    </source>
</evidence>
<dbReference type="GO" id="GO:0019843">
    <property type="term" value="F:rRNA binding"/>
    <property type="evidence" value="ECO:0007669"/>
    <property type="project" value="UniProtKB-KW"/>
</dbReference>
<organism evidence="14 15">
    <name type="scientific">Desulfurispirillum indicum (strain ATCC BAA-1389 / DSM 22839 / S5)</name>
    <dbReference type="NCBI Taxonomy" id="653733"/>
    <lineage>
        <taxon>Bacteria</taxon>
        <taxon>Pseudomonadati</taxon>
        <taxon>Chrysiogenota</taxon>
        <taxon>Chrysiogenia</taxon>
        <taxon>Chrysiogenales</taxon>
        <taxon>Chrysiogenaceae</taxon>
        <taxon>Desulfurispirillum</taxon>
    </lineage>
</organism>
<keyword evidence="1 10" id="KW-0963">Cytoplasm</keyword>
<feature type="region of interest" description="Disordered" evidence="11">
    <location>
        <begin position="334"/>
        <end position="357"/>
    </location>
</feature>
<feature type="binding site" evidence="10">
    <location>
        <begin position="146"/>
        <end position="149"/>
    </location>
    <ligand>
        <name>GTP</name>
        <dbReference type="ChEBI" id="CHEBI:37565"/>
    </ligand>
</feature>
<comment type="subunit">
    <text evidence="10">Monomer. Associates with 30S ribosomal subunit, binds 16S rRNA.</text>
</comment>
<evidence type="ECO:0000256" key="7">
    <source>
        <dbReference type="ARBA" id="ARBA00022833"/>
    </source>
</evidence>
<feature type="compositionally biased region" description="Basic and acidic residues" evidence="11">
    <location>
        <begin position="334"/>
        <end position="343"/>
    </location>
</feature>
<dbReference type="GO" id="GO:0005737">
    <property type="term" value="C:cytoplasm"/>
    <property type="evidence" value="ECO:0007669"/>
    <property type="project" value="UniProtKB-SubCell"/>
</dbReference>
<evidence type="ECO:0000313" key="15">
    <source>
        <dbReference type="Proteomes" id="UP000002572"/>
    </source>
</evidence>
<dbReference type="InParanoid" id="E6W1N4"/>
<evidence type="ECO:0000313" key="14">
    <source>
        <dbReference type="EMBL" id="ADU66583.1"/>
    </source>
</evidence>
<evidence type="ECO:0000259" key="13">
    <source>
        <dbReference type="PROSITE" id="PS51721"/>
    </source>
</evidence>
<dbReference type="STRING" id="653733.Selin_1856"/>
<feature type="binding site" evidence="10">
    <location>
        <position position="289"/>
    </location>
    <ligand>
        <name>Zn(2+)</name>
        <dbReference type="ChEBI" id="CHEBI:29105"/>
    </ligand>
</feature>
<comment type="cofactor">
    <cofactor evidence="10">
        <name>Zn(2+)</name>
        <dbReference type="ChEBI" id="CHEBI:29105"/>
    </cofactor>
    <text evidence="10">Binds 1 zinc ion per subunit.</text>
</comment>
<feature type="binding site" evidence="10">
    <location>
        <position position="287"/>
    </location>
    <ligand>
        <name>Zn(2+)</name>
        <dbReference type="ChEBI" id="CHEBI:29105"/>
    </ligand>
</feature>
<evidence type="ECO:0000256" key="11">
    <source>
        <dbReference type="SAM" id="MobiDB-lite"/>
    </source>
</evidence>
<dbReference type="InterPro" id="IPR030378">
    <property type="entry name" value="G_CP_dom"/>
</dbReference>
<dbReference type="KEGG" id="din:Selin_1856"/>
<evidence type="ECO:0000256" key="3">
    <source>
        <dbReference type="ARBA" id="ARBA00022723"/>
    </source>
</evidence>
<evidence type="ECO:0000259" key="12">
    <source>
        <dbReference type="PROSITE" id="PS50936"/>
    </source>
</evidence>
<dbReference type="GO" id="GO:0042274">
    <property type="term" value="P:ribosomal small subunit biogenesis"/>
    <property type="evidence" value="ECO:0007669"/>
    <property type="project" value="UniProtKB-UniRule"/>
</dbReference>
<dbReference type="NCBIfam" id="TIGR00157">
    <property type="entry name" value="ribosome small subunit-dependent GTPase A"/>
    <property type="match status" value="1"/>
</dbReference>
<keyword evidence="7 10" id="KW-0862">Zinc</keyword>
<evidence type="ECO:0000256" key="10">
    <source>
        <dbReference type="HAMAP-Rule" id="MF_01820"/>
    </source>
</evidence>
<feature type="binding site" evidence="10">
    <location>
        <position position="295"/>
    </location>
    <ligand>
        <name>Zn(2+)</name>
        <dbReference type="ChEBI" id="CHEBI:29105"/>
    </ligand>
</feature>
<reference evidence="14 15" key="1">
    <citation type="submission" date="2010-12" db="EMBL/GenBank/DDBJ databases">
        <title>Complete sequence of Desulfurispirillum indicum S5.</title>
        <authorList>
            <consortium name="US DOE Joint Genome Institute"/>
            <person name="Lucas S."/>
            <person name="Copeland A."/>
            <person name="Lapidus A."/>
            <person name="Cheng J.-F."/>
            <person name="Goodwin L."/>
            <person name="Pitluck S."/>
            <person name="Chertkov O."/>
            <person name="Held B."/>
            <person name="Detter J.C."/>
            <person name="Han C."/>
            <person name="Tapia R."/>
            <person name="Land M."/>
            <person name="Hauser L."/>
            <person name="Kyrpides N."/>
            <person name="Ivanova N."/>
            <person name="Mikhailova N."/>
            <person name="Haggblom M."/>
            <person name="Rauschenbach I."/>
            <person name="Bini E."/>
            <person name="Woyke T."/>
        </authorList>
    </citation>
    <scope>NUCLEOTIDE SEQUENCE [LARGE SCALE GENOMIC DNA]</scope>
    <source>
        <strain evidence="15">ATCC BAA-1389 / DSM 22839 / S5</strain>
    </source>
</reference>
<keyword evidence="2 10" id="KW-0690">Ribosome biogenesis</keyword>
<dbReference type="HAMAP" id="MF_01820">
    <property type="entry name" value="GTPase_RsgA"/>
    <property type="match status" value="1"/>
</dbReference>
<dbReference type="RefSeq" id="WP_013506463.1">
    <property type="nucleotide sequence ID" value="NC_014836.1"/>
</dbReference>
<keyword evidence="5 10" id="KW-0547">Nucleotide-binding</keyword>
<gene>
    <name evidence="10" type="primary">rsgA</name>
    <name evidence="14" type="ordered locus">Selin_1856</name>
</gene>
<dbReference type="eggNOG" id="COG1162">
    <property type="taxonomic scope" value="Bacteria"/>
</dbReference>
<evidence type="ECO:0000256" key="8">
    <source>
        <dbReference type="ARBA" id="ARBA00022884"/>
    </source>
</evidence>
<keyword evidence="9 10" id="KW-0342">GTP-binding</keyword>